<proteinExistence type="predicted"/>
<dbReference type="Proteomes" id="UP000283095">
    <property type="component" value="Chromosome"/>
</dbReference>
<dbReference type="EMBL" id="CP026095">
    <property type="protein sequence ID" value="AZV44122.1"/>
    <property type="molecule type" value="Genomic_DNA"/>
</dbReference>
<organism evidence="1 2">
    <name type="scientific">Peribacillus asahii</name>
    <dbReference type="NCBI Taxonomy" id="228899"/>
    <lineage>
        <taxon>Bacteria</taxon>
        <taxon>Bacillati</taxon>
        <taxon>Bacillota</taxon>
        <taxon>Bacilli</taxon>
        <taxon>Bacillales</taxon>
        <taxon>Bacillaceae</taxon>
        <taxon>Peribacillus</taxon>
    </lineage>
</organism>
<gene>
    <name evidence="1" type="ORF">BAOM_3513</name>
</gene>
<dbReference type="AlphaFoldDB" id="A0A3T0KUL4"/>
<accession>A0A3T0KUL4</accession>
<protein>
    <submittedName>
        <fullName evidence="1">Uncharacterized protein</fullName>
    </submittedName>
</protein>
<sequence>MKIKTRFTHKKRESGKLEGGAVLGLHLSSKSDIEELCSYTRH</sequence>
<name>A0A3T0KUL4_9BACI</name>
<dbReference type="KEGG" id="pasa:BAOM_3513"/>
<evidence type="ECO:0000313" key="2">
    <source>
        <dbReference type="Proteomes" id="UP000283095"/>
    </source>
</evidence>
<evidence type="ECO:0000313" key="1">
    <source>
        <dbReference type="EMBL" id="AZV44122.1"/>
    </source>
</evidence>
<reference evidence="1 2" key="1">
    <citation type="submission" date="2018-01" db="EMBL/GenBank/DDBJ databases">
        <title>Bacillus asahii Genome sequencing and assembly.</title>
        <authorList>
            <person name="Jiang H."/>
            <person name="Feng Y."/>
            <person name="Zhao F."/>
            <person name="Lin X."/>
        </authorList>
    </citation>
    <scope>NUCLEOTIDE SEQUENCE [LARGE SCALE GENOMIC DNA]</scope>
    <source>
        <strain evidence="1 2">OM18</strain>
    </source>
</reference>